<dbReference type="SUPFAM" id="SSF143990">
    <property type="entry name" value="YbiA-like"/>
    <property type="match status" value="1"/>
</dbReference>
<evidence type="ECO:0000256" key="1">
    <source>
        <dbReference type="ARBA" id="ARBA00000022"/>
    </source>
</evidence>
<dbReference type="Proteomes" id="UP000585050">
    <property type="component" value="Unassembled WGS sequence"/>
</dbReference>
<dbReference type="NCBIfam" id="TIGR02464">
    <property type="entry name" value="ribofla_fusion"/>
    <property type="match status" value="1"/>
</dbReference>
<dbReference type="EMBL" id="JABAIL010000050">
    <property type="protein sequence ID" value="NLR95104.1"/>
    <property type="molecule type" value="Genomic_DNA"/>
</dbReference>
<evidence type="ECO:0000313" key="4">
    <source>
        <dbReference type="EMBL" id="NLR95104.1"/>
    </source>
</evidence>
<dbReference type="RefSeq" id="WP_168885806.1">
    <property type="nucleotide sequence ID" value="NZ_JABAIL010000050.1"/>
</dbReference>
<dbReference type="InterPro" id="IPR012816">
    <property type="entry name" value="NADAR"/>
</dbReference>
<dbReference type="CDD" id="cd15457">
    <property type="entry name" value="NADAR"/>
    <property type="match status" value="1"/>
</dbReference>
<accession>A0A7X8XZE2</accession>
<comment type="catalytic activity">
    <reaction evidence="2">
        <text>2,5-diamino-6-hydroxy-4-(5-phosphoribosylamino)-pyrimidine + H2O = 2,5,6-triamino-4-hydroxypyrimidine + D-ribose 5-phosphate</text>
        <dbReference type="Rhea" id="RHEA:23436"/>
        <dbReference type="ChEBI" id="CHEBI:15377"/>
        <dbReference type="ChEBI" id="CHEBI:58614"/>
        <dbReference type="ChEBI" id="CHEBI:78346"/>
        <dbReference type="ChEBI" id="CHEBI:137796"/>
    </reaction>
</comment>
<proteinExistence type="predicted"/>
<evidence type="ECO:0000256" key="2">
    <source>
        <dbReference type="ARBA" id="ARBA00000751"/>
    </source>
</evidence>
<gene>
    <name evidence="4" type="ORF">HGP29_28160</name>
</gene>
<evidence type="ECO:0000259" key="3">
    <source>
        <dbReference type="Pfam" id="PF08719"/>
    </source>
</evidence>
<protein>
    <submittedName>
        <fullName evidence="4">NADAR family protein</fullName>
    </submittedName>
</protein>
<keyword evidence="5" id="KW-1185">Reference proteome</keyword>
<organism evidence="4 5">
    <name type="scientific">Flammeovirga agarivorans</name>
    <dbReference type="NCBI Taxonomy" id="2726742"/>
    <lineage>
        <taxon>Bacteria</taxon>
        <taxon>Pseudomonadati</taxon>
        <taxon>Bacteroidota</taxon>
        <taxon>Cytophagia</taxon>
        <taxon>Cytophagales</taxon>
        <taxon>Flammeovirgaceae</taxon>
        <taxon>Flammeovirga</taxon>
    </lineage>
</organism>
<dbReference type="InterPro" id="IPR037238">
    <property type="entry name" value="YbiA-like_sf"/>
</dbReference>
<feature type="domain" description="NADAR" evidence="3">
    <location>
        <begin position="9"/>
        <end position="147"/>
    </location>
</feature>
<name>A0A7X8XZE2_9BACT</name>
<dbReference type="Gene3D" id="1.10.357.40">
    <property type="entry name" value="YbiA-like"/>
    <property type="match status" value="1"/>
</dbReference>
<comment type="catalytic activity">
    <reaction evidence="1">
        <text>5-amino-6-(5-phospho-D-ribosylamino)uracil + H2O = 5,6-diaminouracil + D-ribose 5-phosphate</text>
        <dbReference type="Rhea" id="RHEA:55020"/>
        <dbReference type="ChEBI" id="CHEBI:15377"/>
        <dbReference type="ChEBI" id="CHEBI:46252"/>
        <dbReference type="ChEBI" id="CHEBI:58453"/>
        <dbReference type="ChEBI" id="CHEBI:78346"/>
    </reaction>
</comment>
<dbReference type="AlphaFoldDB" id="A0A7X8XZE2"/>
<evidence type="ECO:0000313" key="5">
    <source>
        <dbReference type="Proteomes" id="UP000585050"/>
    </source>
</evidence>
<reference evidence="4 5" key="1">
    <citation type="submission" date="2020-04" db="EMBL/GenBank/DDBJ databases">
        <title>Flammeovirga sp. SR4, a novel species isolated from seawater.</title>
        <authorList>
            <person name="Wang X."/>
        </authorList>
    </citation>
    <scope>NUCLEOTIDE SEQUENCE [LARGE SCALE GENOMIC DNA]</scope>
    <source>
        <strain evidence="4 5">SR4</strain>
    </source>
</reference>
<sequence length="147" mass="17126">MNEGTRIKFYSENGKYGEFSNFAQFPIKLKGKLWKTTEHYFQAQKFSGSEYANKIRKAISPMKAAELGRTRKVKIRPNWDNMKDNVMYEALKAKFTQHKELQELLLSTEDKILVEHTENDSYWGDGGNGQGKNRLGKLLMKLRTELK</sequence>
<dbReference type="Pfam" id="PF08719">
    <property type="entry name" value="NADAR"/>
    <property type="match status" value="1"/>
</dbReference>
<comment type="caution">
    <text evidence="4">The sequence shown here is derived from an EMBL/GenBank/DDBJ whole genome shotgun (WGS) entry which is preliminary data.</text>
</comment>